<evidence type="ECO:0000313" key="3">
    <source>
        <dbReference type="Proteomes" id="UP000324897"/>
    </source>
</evidence>
<keyword evidence="1" id="KW-0812">Transmembrane</keyword>
<sequence length="192" mass="19416">MVSSEPLLVSPGGGGNQKKGPPPLFPVVRIMTSFLAIASACLFILVAATILYGDTSSSCPAPNTQLAASSSPSSSASAPKCKCYELPGADPVVRGITWLSPPQAVLALALLLAGGGRSSRTTALSFVTLAVTAANHVFFARLAAIICVATSADAIGTFAAVAFGLYLFVAAVLLLLLLFMLGFLVGAGENAE</sequence>
<evidence type="ECO:0000256" key="1">
    <source>
        <dbReference type="SAM" id="Phobius"/>
    </source>
</evidence>
<name>A0A5J9WAD7_9POAL</name>
<feature type="transmembrane region" description="Helical" evidence="1">
    <location>
        <begin position="27"/>
        <end position="52"/>
    </location>
</feature>
<feature type="transmembrane region" description="Helical" evidence="1">
    <location>
        <begin position="158"/>
        <end position="185"/>
    </location>
</feature>
<dbReference type="AlphaFoldDB" id="A0A5J9WAD7"/>
<evidence type="ECO:0000313" key="2">
    <source>
        <dbReference type="EMBL" id="TVU44314.1"/>
    </source>
</evidence>
<comment type="caution">
    <text evidence="2">The sequence shown here is derived from an EMBL/GenBank/DDBJ whole genome shotgun (WGS) entry which is preliminary data.</text>
</comment>
<reference evidence="2 3" key="1">
    <citation type="journal article" date="2019" name="Sci. Rep.">
        <title>A high-quality genome of Eragrostis curvula grass provides insights into Poaceae evolution and supports new strategies to enhance forage quality.</title>
        <authorList>
            <person name="Carballo J."/>
            <person name="Santos B.A.C.M."/>
            <person name="Zappacosta D."/>
            <person name="Garbus I."/>
            <person name="Selva J.P."/>
            <person name="Gallo C.A."/>
            <person name="Diaz A."/>
            <person name="Albertini E."/>
            <person name="Caccamo M."/>
            <person name="Echenique V."/>
        </authorList>
    </citation>
    <scope>NUCLEOTIDE SEQUENCE [LARGE SCALE GENOMIC DNA]</scope>
    <source>
        <strain evidence="3">cv. Victoria</strain>
        <tissue evidence="2">Leaf</tissue>
    </source>
</reference>
<dbReference type="EMBL" id="RWGY01000004">
    <property type="protein sequence ID" value="TVU44314.1"/>
    <property type="molecule type" value="Genomic_DNA"/>
</dbReference>
<keyword evidence="1" id="KW-0472">Membrane</keyword>
<proteinExistence type="predicted"/>
<accession>A0A5J9WAD7</accession>
<dbReference type="Proteomes" id="UP000324897">
    <property type="component" value="Chromosome 5"/>
</dbReference>
<keyword evidence="3" id="KW-1185">Reference proteome</keyword>
<feature type="transmembrane region" description="Helical" evidence="1">
    <location>
        <begin position="126"/>
        <end position="152"/>
    </location>
</feature>
<keyword evidence="1" id="KW-1133">Transmembrane helix</keyword>
<organism evidence="2 3">
    <name type="scientific">Eragrostis curvula</name>
    <name type="common">weeping love grass</name>
    <dbReference type="NCBI Taxonomy" id="38414"/>
    <lineage>
        <taxon>Eukaryota</taxon>
        <taxon>Viridiplantae</taxon>
        <taxon>Streptophyta</taxon>
        <taxon>Embryophyta</taxon>
        <taxon>Tracheophyta</taxon>
        <taxon>Spermatophyta</taxon>
        <taxon>Magnoliopsida</taxon>
        <taxon>Liliopsida</taxon>
        <taxon>Poales</taxon>
        <taxon>Poaceae</taxon>
        <taxon>PACMAD clade</taxon>
        <taxon>Chloridoideae</taxon>
        <taxon>Eragrostideae</taxon>
        <taxon>Eragrostidinae</taxon>
        <taxon>Eragrostis</taxon>
    </lineage>
</organism>
<protein>
    <submittedName>
        <fullName evidence="2">Uncharacterized protein</fullName>
    </submittedName>
</protein>
<dbReference type="Gramene" id="TVU44314">
    <property type="protein sequence ID" value="TVU44314"/>
    <property type="gene ID" value="EJB05_03750"/>
</dbReference>
<gene>
    <name evidence="2" type="ORF">EJB05_03750</name>
</gene>